<dbReference type="PANTHER" id="PTHR43329">
    <property type="entry name" value="EPOXIDE HYDROLASE"/>
    <property type="match status" value="1"/>
</dbReference>
<feature type="domain" description="AB hydrolase-1" evidence="2">
    <location>
        <begin position="31"/>
        <end position="284"/>
    </location>
</feature>
<accession>A0ABW6S3X2</accession>
<evidence type="ECO:0000313" key="3">
    <source>
        <dbReference type="EMBL" id="MFF3570991.1"/>
    </source>
</evidence>
<dbReference type="Pfam" id="PF00561">
    <property type="entry name" value="Abhydrolase_1"/>
    <property type="match status" value="1"/>
</dbReference>
<evidence type="ECO:0000259" key="2">
    <source>
        <dbReference type="Pfam" id="PF00561"/>
    </source>
</evidence>
<proteinExistence type="predicted"/>
<evidence type="ECO:0000313" key="4">
    <source>
        <dbReference type="Proteomes" id="UP001601992"/>
    </source>
</evidence>
<dbReference type="InterPro" id="IPR029058">
    <property type="entry name" value="AB_hydrolase_fold"/>
</dbReference>
<keyword evidence="1 3" id="KW-0378">Hydrolase</keyword>
<reference evidence="3 4" key="1">
    <citation type="submission" date="2024-10" db="EMBL/GenBank/DDBJ databases">
        <title>The Natural Products Discovery Center: Release of the First 8490 Sequenced Strains for Exploring Actinobacteria Biosynthetic Diversity.</title>
        <authorList>
            <person name="Kalkreuter E."/>
            <person name="Kautsar S.A."/>
            <person name="Yang D."/>
            <person name="Bader C.D."/>
            <person name="Teijaro C.N."/>
            <person name="Fluegel L."/>
            <person name="Davis C.M."/>
            <person name="Simpson J.R."/>
            <person name="Lauterbach L."/>
            <person name="Steele A.D."/>
            <person name="Gui C."/>
            <person name="Meng S."/>
            <person name="Li G."/>
            <person name="Viehrig K."/>
            <person name="Ye F."/>
            <person name="Su P."/>
            <person name="Kiefer A.F."/>
            <person name="Nichols A."/>
            <person name="Cepeda A.J."/>
            <person name="Yan W."/>
            <person name="Fan B."/>
            <person name="Jiang Y."/>
            <person name="Adhikari A."/>
            <person name="Zheng C.-J."/>
            <person name="Schuster L."/>
            <person name="Cowan T.M."/>
            <person name="Smanski M.J."/>
            <person name="Chevrette M.G."/>
            <person name="De Carvalho L.P.S."/>
            <person name="Shen B."/>
        </authorList>
    </citation>
    <scope>NUCLEOTIDE SEQUENCE [LARGE SCALE GENOMIC DNA]</scope>
    <source>
        <strain evidence="3 4">NPDC002593</strain>
    </source>
</reference>
<dbReference type="Gene3D" id="3.40.50.1820">
    <property type="entry name" value="alpha/beta hydrolase"/>
    <property type="match status" value="1"/>
</dbReference>
<dbReference type="PRINTS" id="PR00412">
    <property type="entry name" value="EPOXHYDRLASE"/>
</dbReference>
<dbReference type="SUPFAM" id="SSF53474">
    <property type="entry name" value="alpha/beta-Hydrolases"/>
    <property type="match status" value="1"/>
</dbReference>
<dbReference type="InterPro" id="IPR000073">
    <property type="entry name" value="AB_hydrolase_1"/>
</dbReference>
<dbReference type="InterPro" id="IPR000639">
    <property type="entry name" value="Epox_hydrolase-like"/>
</dbReference>
<protein>
    <submittedName>
        <fullName evidence="3">Alpha/beta fold hydrolase</fullName>
    </submittedName>
</protein>
<dbReference type="EMBL" id="JBIAQY010000009">
    <property type="protein sequence ID" value="MFF3570991.1"/>
    <property type="molecule type" value="Genomic_DNA"/>
</dbReference>
<gene>
    <name evidence="3" type="ORF">ACFYXQ_24740</name>
</gene>
<evidence type="ECO:0000256" key="1">
    <source>
        <dbReference type="ARBA" id="ARBA00022801"/>
    </source>
</evidence>
<dbReference type="Proteomes" id="UP001601992">
    <property type="component" value="Unassembled WGS sequence"/>
</dbReference>
<dbReference type="RefSeq" id="WP_040830493.1">
    <property type="nucleotide sequence ID" value="NZ_JBIAQY010000009.1"/>
</dbReference>
<sequence length="297" mass="32473">MSAAAGRRTFDLDDVRIHALTWGDPSAPLALCLHGYPDTAWTWRHLAPRLADAGYYAVAPFTRGYGPSAIPRNGDLSVGALVADALDLVSLVESDDAVLIGHDWGAITANSIAAMHDSPFRRIVALAVPPLGCLTPARGRLIEQIPQILLQSVNSWYVMVNQLPVVPEKVFDRMTALLWRVWSPGYDASVDLRYLAESVQDAAQRSAVIGYYRSFARPHRLSDRHAAFQNYVLAPPQQPSLQLHGLSDGCLRPQLFDAVRGRLPRGSRIVPVSGAGHFLHLEQPEVVGDVISEYISG</sequence>
<comment type="caution">
    <text evidence="3">The sequence shown here is derived from an EMBL/GenBank/DDBJ whole genome shotgun (WGS) entry which is preliminary data.</text>
</comment>
<name>A0ABW6S3X2_9NOCA</name>
<keyword evidence="4" id="KW-1185">Reference proteome</keyword>
<dbReference type="GO" id="GO:0016787">
    <property type="term" value="F:hydrolase activity"/>
    <property type="evidence" value="ECO:0007669"/>
    <property type="project" value="UniProtKB-KW"/>
</dbReference>
<organism evidence="3 4">
    <name type="scientific">Nocardia jiangxiensis</name>
    <dbReference type="NCBI Taxonomy" id="282685"/>
    <lineage>
        <taxon>Bacteria</taxon>
        <taxon>Bacillati</taxon>
        <taxon>Actinomycetota</taxon>
        <taxon>Actinomycetes</taxon>
        <taxon>Mycobacteriales</taxon>
        <taxon>Nocardiaceae</taxon>
        <taxon>Nocardia</taxon>
    </lineage>
</organism>